<gene>
    <name evidence="2" type="ORF">AAF712_014258</name>
</gene>
<comment type="caution">
    <text evidence="2">The sequence shown here is derived from an EMBL/GenBank/DDBJ whole genome shotgun (WGS) entry which is preliminary data.</text>
</comment>
<name>A0ABR2ZCE1_9AGAR</name>
<dbReference type="Proteomes" id="UP001437256">
    <property type="component" value="Unassembled WGS sequence"/>
</dbReference>
<proteinExistence type="predicted"/>
<evidence type="ECO:0000313" key="3">
    <source>
        <dbReference type="Proteomes" id="UP001437256"/>
    </source>
</evidence>
<reference evidence="2 3" key="1">
    <citation type="submission" date="2024-05" db="EMBL/GenBank/DDBJ databases">
        <title>A draft genome resource for the thread blight pathogen Marasmius tenuissimus strain MS-2.</title>
        <authorList>
            <person name="Yulfo-Soto G.E."/>
            <person name="Baruah I.K."/>
            <person name="Amoako-Attah I."/>
            <person name="Bukari Y."/>
            <person name="Meinhardt L.W."/>
            <person name="Bailey B.A."/>
            <person name="Cohen S.P."/>
        </authorList>
    </citation>
    <scope>NUCLEOTIDE SEQUENCE [LARGE SCALE GENOMIC DNA]</scope>
    <source>
        <strain evidence="2 3">MS-2</strain>
    </source>
</reference>
<organism evidence="2 3">
    <name type="scientific">Marasmius tenuissimus</name>
    <dbReference type="NCBI Taxonomy" id="585030"/>
    <lineage>
        <taxon>Eukaryota</taxon>
        <taxon>Fungi</taxon>
        <taxon>Dikarya</taxon>
        <taxon>Basidiomycota</taxon>
        <taxon>Agaricomycotina</taxon>
        <taxon>Agaricomycetes</taxon>
        <taxon>Agaricomycetidae</taxon>
        <taxon>Agaricales</taxon>
        <taxon>Marasmiineae</taxon>
        <taxon>Marasmiaceae</taxon>
        <taxon>Marasmius</taxon>
    </lineage>
</organism>
<evidence type="ECO:0000313" key="2">
    <source>
        <dbReference type="EMBL" id="KAL0059020.1"/>
    </source>
</evidence>
<feature type="region of interest" description="Disordered" evidence="1">
    <location>
        <begin position="158"/>
        <end position="177"/>
    </location>
</feature>
<protein>
    <submittedName>
        <fullName evidence="2">Uncharacterized protein</fullName>
    </submittedName>
</protein>
<keyword evidence="3" id="KW-1185">Reference proteome</keyword>
<dbReference type="EMBL" id="JBBXMP010000255">
    <property type="protein sequence ID" value="KAL0059020.1"/>
    <property type="molecule type" value="Genomic_DNA"/>
</dbReference>
<evidence type="ECO:0000256" key="1">
    <source>
        <dbReference type="SAM" id="MobiDB-lite"/>
    </source>
</evidence>
<sequence length="192" mass="21130">MHTQYTQPLKSLIRAESISELSIISLDSDDFDEKSRLLASPPPTSPLYELPLQKARKVSLANRWVVPVLIYVGRTTERTIRRPSGESIDTYSFPPLPSPPLTRSRLASARSSIIGKLDSGDEGPKITSPKKRRVKQRPASLDLTKPLSPRPVLTTNFSYASSSSSSSSCTLVDEDGHGDQVEDLVKEVIDVL</sequence>
<feature type="compositionally biased region" description="Low complexity" evidence="1">
    <location>
        <begin position="101"/>
        <end position="112"/>
    </location>
</feature>
<accession>A0ABR2ZCE1</accession>
<feature type="region of interest" description="Disordered" evidence="1">
    <location>
        <begin position="83"/>
        <end position="148"/>
    </location>
</feature>